<dbReference type="InterPro" id="IPR009444">
    <property type="entry name" value="Conjugal_tfr_TraD_a-type"/>
</dbReference>
<evidence type="ECO:0000313" key="2">
    <source>
        <dbReference type="EMBL" id="NUU46618.1"/>
    </source>
</evidence>
<protein>
    <submittedName>
        <fullName evidence="2">Conjugal transfer protein TraD</fullName>
    </submittedName>
</protein>
<gene>
    <name evidence="2" type="ORF">HP438_06470</name>
</gene>
<dbReference type="Pfam" id="PF06412">
    <property type="entry name" value="TraD"/>
    <property type="match status" value="1"/>
</dbReference>
<dbReference type="AlphaFoldDB" id="A0A7Y6B4T4"/>
<proteinExistence type="predicted"/>
<comment type="caution">
    <text evidence="2">The sequence shown here is derived from an EMBL/GenBank/DDBJ whole genome shotgun (WGS) entry which is preliminary data.</text>
</comment>
<accession>A0A7Y6B4T4</accession>
<organism evidence="2 3">
    <name type="scientific">Sphingomonas zeae</name>
    <dbReference type="NCBI Taxonomy" id="1646122"/>
    <lineage>
        <taxon>Bacteria</taxon>
        <taxon>Pseudomonadati</taxon>
        <taxon>Pseudomonadota</taxon>
        <taxon>Alphaproteobacteria</taxon>
        <taxon>Sphingomonadales</taxon>
        <taxon>Sphingomonadaceae</taxon>
        <taxon>Sphingomonas</taxon>
    </lineage>
</organism>
<reference evidence="2 3" key="1">
    <citation type="submission" date="2020-05" db="EMBL/GenBank/DDBJ databases">
        <title>Genome Sequencing of Type Strains.</title>
        <authorList>
            <person name="Lemaire J.F."/>
            <person name="Inderbitzin P."/>
            <person name="Gregorio O.A."/>
            <person name="Collins S.B."/>
            <person name="Wespe N."/>
            <person name="Knight-Connoni V."/>
        </authorList>
    </citation>
    <scope>NUCLEOTIDE SEQUENCE [LARGE SCALE GENOMIC DNA]</scope>
    <source>
        <strain evidence="2 3">DSM 100049</strain>
    </source>
</reference>
<evidence type="ECO:0000256" key="1">
    <source>
        <dbReference type="SAM" id="MobiDB-lite"/>
    </source>
</evidence>
<dbReference type="EMBL" id="JABMCH010000059">
    <property type="protein sequence ID" value="NUU46618.1"/>
    <property type="molecule type" value="Genomic_DNA"/>
</dbReference>
<feature type="compositionally biased region" description="Polar residues" evidence="1">
    <location>
        <begin position="89"/>
        <end position="99"/>
    </location>
</feature>
<sequence>MRKPRDYDAELKALDDKARQLKSRKREQLGELVIATGADALPIEQLAGALLLAVEATDERAKEAQRARGAAFFRAKSGTRPSARHGKSCPSTDSDSTRPAPTEQGAA</sequence>
<name>A0A7Y6B4T4_9SPHN</name>
<evidence type="ECO:0000313" key="3">
    <source>
        <dbReference type="Proteomes" id="UP000536441"/>
    </source>
</evidence>
<keyword evidence="3" id="KW-1185">Reference proteome</keyword>
<feature type="region of interest" description="Disordered" evidence="1">
    <location>
        <begin position="68"/>
        <end position="107"/>
    </location>
</feature>
<dbReference type="Proteomes" id="UP000536441">
    <property type="component" value="Unassembled WGS sequence"/>
</dbReference>